<reference evidence="2 3" key="1">
    <citation type="journal article" date="2015" name="Genome Biol. Evol.">
        <title>Comparative Genomics of a Bacterivorous Green Alga Reveals Evolutionary Causalities and Consequences of Phago-Mixotrophic Mode of Nutrition.</title>
        <authorList>
            <person name="Burns J.A."/>
            <person name="Paasch A."/>
            <person name="Narechania A."/>
            <person name="Kim E."/>
        </authorList>
    </citation>
    <scope>NUCLEOTIDE SEQUENCE [LARGE SCALE GENOMIC DNA]</scope>
    <source>
        <strain evidence="2 3">PLY_AMNH</strain>
    </source>
</reference>
<gene>
    <name evidence="2" type="ORF">CYMTET_11333</name>
</gene>
<comment type="caution">
    <text evidence="2">The sequence shown here is derived from an EMBL/GenBank/DDBJ whole genome shotgun (WGS) entry which is preliminary data.</text>
</comment>
<keyword evidence="1" id="KW-0175">Coiled coil</keyword>
<keyword evidence="3" id="KW-1185">Reference proteome</keyword>
<name>A0AAE0LDK2_9CHLO</name>
<evidence type="ECO:0000313" key="3">
    <source>
        <dbReference type="Proteomes" id="UP001190700"/>
    </source>
</evidence>
<organism evidence="2 3">
    <name type="scientific">Cymbomonas tetramitiformis</name>
    <dbReference type="NCBI Taxonomy" id="36881"/>
    <lineage>
        <taxon>Eukaryota</taxon>
        <taxon>Viridiplantae</taxon>
        <taxon>Chlorophyta</taxon>
        <taxon>Pyramimonadophyceae</taxon>
        <taxon>Pyramimonadales</taxon>
        <taxon>Pyramimonadaceae</taxon>
        <taxon>Cymbomonas</taxon>
    </lineage>
</organism>
<evidence type="ECO:0000256" key="1">
    <source>
        <dbReference type="SAM" id="Coils"/>
    </source>
</evidence>
<dbReference type="Proteomes" id="UP001190700">
    <property type="component" value="Unassembled WGS sequence"/>
</dbReference>
<dbReference type="EMBL" id="LGRX02004235">
    <property type="protein sequence ID" value="KAK3280849.1"/>
    <property type="molecule type" value="Genomic_DNA"/>
</dbReference>
<dbReference type="AlphaFoldDB" id="A0AAE0LDK2"/>
<protein>
    <submittedName>
        <fullName evidence="2">Uncharacterized protein</fullName>
    </submittedName>
</protein>
<accession>A0AAE0LDK2</accession>
<evidence type="ECO:0000313" key="2">
    <source>
        <dbReference type="EMBL" id="KAK3280849.1"/>
    </source>
</evidence>
<sequence length="273" mass="31113">MGPVIHEYIRVSDESADQIASMFAHRVALQLAEKDRSSDANAAKFFAFELEKMAETLKQSETSRIAESPSVETVKRILRDVPLQSPAVTYFGDEPPRRKPMKRLSKYERSIPVEDITSTLSELDIEPPCELKRSDSTETTKSEAIRDSVEIFTQLESEFQDLHSKYDKLLQQFKQVTCTNDMLNSQLSDVKCELTEVTAERDALGVANEKLMFEIAEKETENTTLFEDLTRWKKNARFVTEEHRILLAKVNPCDLGSDCEGFSDCEEVVEELV</sequence>
<feature type="coiled-coil region" evidence="1">
    <location>
        <begin position="152"/>
        <end position="200"/>
    </location>
</feature>
<proteinExistence type="predicted"/>